<dbReference type="GO" id="GO:0003677">
    <property type="term" value="F:DNA binding"/>
    <property type="evidence" value="ECO:0007669"/>
    <property type="project" value="InterPro"/>
</dbReference>
<dbReference type="Proteomes" id="UP000319825">
    <property type="component" value="Unassembled WGS sequence"/>
</dbReference>
<name>A0A562HU52_MICOL</name>
<dbReference type="Pfam" id="PF13560">
    <property type="entry name" value="HTH_31"/>
    <property type="match status" value="1"/>
</dbReference>
<dbReference type="SMART" id="SM00530">
    <property type="entry name" value="HTH_XRE"/>
    <property type="match status" value="1"/>
</dbReference>
<dbReference type="InterPro" id="IPR001387">
    <property type="entry name" value="Cro/C1-type_HTH"/>
</dbReference>
<dbReference type="InterPro" id="IPR010982">
    <property type="entry name" value="Lambda_DNA-bd_dom_sf"/>
</dbReference>
<evidence type="ECO:0000259" key="2">
    <source>
        <dbReference type="PROSITE" id="PS50943"/>
    </source>
</evidence>
<reference evidence="3 4" key="1">
    <citation type="submission" date="2019-07" db="EMBL/GenBank/DDBJ databases">
        <title>R&amp;d 2014.</title>
        <authorList>
            <person name="Klenk H.-P."/>
        </authorList>
    </citation>
    <scope>NUCLEOTIDE SEQUENCE [LARGE SCALE GENOMIC DNA]</scope>
    <source>
        <strain evidence="3 4">DSM 43868</strain>
    </source>
</reference>
<accession>A0A562HU52</accession>
<dbReference type="EMBL" id="VLKE01000002">
    <property type="protein sequence ID" value="TWH62296.1"/>
    <property type="molecule type" value="Genomic_DNA"/>
</dbReference>
<feature type="domain" description="HTH cro/C1-type" evidence="2">
    <location>
        <begin position="85"/>
        <end position="125"/>
    </location>
</feature>
<organism evidence="3 4">
    <name type="scientific">Micromonospora olivasterospora</name>
    <dbReference type="NCBI Taxonomy" id="1880"/>
    <lineage>
        <taxon>Bacteria</taxon>
        <taxon>Bacillati</taxon>
        <taxon>Actinomycetota</taxon>
        <taxon>Actinomycetes</taxon>
        <taxon>Micromonosporales</taxon>
        <taxon>Micromonosporaceae</taxon>
        <taxon>Micromonospora</taxon>
    </lineage>
</organism>
<dbReference type="OrthoDB" id="3291909at2"/>
<dbReference type="CDD" id="cd00093">
    <property type="entry name" value="HTH_XRE"/>
    <property type="match status" value="1"/>
</dbReference>
<dbReference type="PROSITE" id="PS50943">
    <property type="entry name" value="HTH_CROC1"/>
    <property type="match status" value="1"/>
</dbReference>
<comment type="caution">
    <text evidence="3">The sequence shown here is derived from an EMBL/GenBank/DDBJ whole genome shotgun (WGS) entry which is preliminary data.</text>
</comment>
<dbReference type="Gene3D" id="1.10.260.40">
    <property type="entry name" value="lambda repressor-like DNA-binding domains"/>
    <property type="match status" value="1"/>
</dbReference>
<feature type="region of interest" description="Disordered" evidence="1">
    <location>
        <begin position="137"/>
        <end position="156"/>
    </location>
</feature>
<evidence type="ECO:0000313" key="4">
    <source>
        <dbReference type="Proteomes" id="UP000319825"/>
    </source>
</evidence>
<protein>
    <submittedName>
        <fullName evidence="3">Helix-turn-helix protein</fullName>
    </submittedName>
</protein>
<evidence type="ECO:0000256" key="1">
    <source>
        <dbReference type="SAM" id="MobiDB-lite"/>
    </source>
</evidence>
<gene>
    <name evidence="3" type="ORF">JD77_06347</name>
</gene>
<dbReference type="SUPFAM" id="SSF47413">
    <property type="entry name" value="lambda repressor-like DNA-binding domains"/>
    <property type="match status" value="1"/>
</dbReference>
<sequence length="198" mass="21472">MKAAMPGPRRSVGHASKRRGWEYGADGVASRDSTVYVFNGGVEKVQLMAAAAAEEVLDPETARQQLSEVLTAARVTAGKPKLARLARDVGYSESMLSRVLNGHLAPSRELLDRLAEHMDVDTRTFTSVWVPLWEAASRKTEQKSDNTGLQAGPPGAPNGFECPACGSWVTNPKRHIEWHMAPDTGWQGGSVTPLRPVQ</sequence>
<evidence type="ECO:0000313" key="3">
    <source>
        <dbReference type="EMBL" id="TWH62296.1"/>
    </source>
</evidence>
<keyword evidence="4" id="KW-1185">Reference proteome</keyword>
<proteinExistence type="predicted"/>
<dbReference type="AlphaFoldDB" id="A0A562HU52"/>
<dbReference type="RefSeq" id="WP_145777900.1">
    <property type="nucleotide sequence ID" value="NZ_BAAATQ010000102.1"/>
</dbReference>